<protein>
    <submittedName>
        <fullName evidence="1">Uncharacterized protein</fullName>
    </submittedName>
</protein>
<organism evidence="1 2">
    <name type="scientific">Gordonia phage Aleemily</name>
    <dbReference type="NCBI Taxonomy" id="2965181"/>
    <lineage>
        <taxon>Viruses</taxon>
        <taxon>Duplodnaviria</taxon>
        <taxon>Heunggongvirae</taxon>
        <taxon>Uroviricota</taxon>
        <taxon>Caudoviricetes</taxon>
        <taxon>Kruegerviridae</taxon>
        <taxon>Cafassovirus</taxon>
        <taxon>Cafassovirus aleemily</taxon>
    </lineage>
</organism>
<dbReference type="EMBL" id="ON970578">
    <property type="protein sequence ID" value="UVK59807.1"/>
    <property type="molecule type" value="Genomic_DNA"/>
</dbReference>
<sequence length="64" mass="7376">MTPIEKVMSFLDTQADPWFELRYRNDRWVGAVGWSDLGHPQYPIIATDDTREDALAALAERLPE</sequence>
<proteinExistence type="predicted"/>
<reference evidence="1" key="1">
    <citation type="submission" date="2022-07" db="EMBL/GenBank/DDBJ databases">
        <authorList>
            <person name="Basulto B.M."/>
            <person name="Goecke B.E."/>
            <person name="Engstrom E.M."/>
            <person name="Moore Y."/>
            <person name="Pitman H.D."/>
            <person name="Schroeder M.D."/>
            <person name="Simpson G.E."/>
            <person name="Welch N."/>
            <person name="Tibbetts T.J."/>
            <person name="Butela K.A."/>
            <person name="Garlena R.A."/>
            <person name="Russell D.A."/>
            <person name="Jacobs-Sera D."/>
            <person name="Hatfull G.F."/>
        </authorList>
    </citation>
    <scope>NUCLEOTIDE SEQUENCE</scope>
</reference>
<gene>
    <name evidence="1" type="primary">67</name>
    <name evidence="1" type="ORF">SEA_ALEEMILY_67</name>
</gene>
<keyword evidence="2" id="KW-1185">Reference proteome</keyword>
<name>A0A9E7QEW7_9CAUD</name>
<accession>A0A9E7QEW7</accession>
<evidence type="ECO:0000313" key="2">
    <source>
        <dbReference type="Proteomes" id="UP001059192"/>
    </source>
</evidence>
<dbReference type="Proteomes" id="UP001059192">
    <property type="component" value="Segment"/>
</dbReference>
<evidence type="ECO:0000313" key="1">
    <source>
        <dbReference type="EMBL" id="UVK59807.1"/>
    </source>
</evidence>